<keyword evidence="1" id="KW-0812">Transmembrane</keyword>
<keyword evidence="1" id="KW-0472">Membrane</keyword>
<keyword evidence="3" id="KW-1185">Reference proteome</keyword>
<feature type="transmembrane region" description="Helical" evidence="1">
    <location>
        <begin position="48"/>
        <end position="66"/>
    </location>
</feature>
<comment type="caution">
    <text evidence="2">The sequence shown here is derived from an EMBL/GenBank/DDBJ whole genome shotgun (WGS) entry which is preliminary data.</text>
</comment>
<dbReference type="GeneID" id="81124392"/>
<gene>
    <name evidence="2" type="ORF">ACFQL9_12560</name>
</gene>
<name>A0ABD5WAZ3_9EURY</name>
<organism evidence="2 3">
    <name type="scientific">Halobaculum lipolyticum</name>
    <dbReference type="NCBI Taxonomy" id="3032001"/>
    <lineage>
        <taxon>Archaea</taxon>
        <taxon>Methanobacteriati</taxon>
        <taxon>Methanobacteriota</taxon>
        <taxon>Stenosarchaea group</taxon>
        <taxon>Halobacteria</taxon>
        <taxon>Halobacteriales</taxon>
        <taxon>Haloferacaceae</taxon>
        <taxon>Halobaculum</taxon>
    </lineage>
</organism>
<evidence type="ECO:0000313" key="2">
    <source>
        <dbReference type="EMBL" id="MFC7070476.1"/>
    </source>
</evidence>
<keyword evidence="1" id="KW-1133">Transmembrane helix</keyword>
<dbReference type="EMBL" id="JBHTAH010000011">
    <property type="protein sequence ID" value="MFC7070476.1"/>
    <property type="molecule type" value="Genomic_DNA"/>
</dbReference>
<dbReference type="AlphaFoldDB" id="A0ABD5WAZ3"/>
<evidence type="ECO:0008006" key="4">
    <source>
        <dbReference type="Google" id="ProtNLM"/>
    </source>
</evidence>
<evidence type="ECO:0000256" key="1">
    <source>
        <dbReference type="SAM" id="Phobius"/>
    </source>
</evidence>
<feature type="transmembrane region" description="Helical" evidence="1">
    <location>
        <begin position="20"/>
        <end position="41"/>
    </location>
</feature>
<proteinExistence type="predicted"/>
<protein>
    <recommendedName>
        <fullName evidence="4">Cardiolipin synthase N-terminal domain-containing protein</fullName>
    </recommendedName>
</protein>
<reference evidence="2 3" key="1">
    <citation type="journal article" date="2019" name="Int. J. Syst. Evol. Microbiol.">
        <title>The Global Catalogue of Microorganisms (GCM) 10K type strain sequencing project: providing services to taxonomists for standard genome sequencing and annotation.</title>
        <authorList>
            <consortium name="The Broad Institute Genomics Platform"/>
            <consortium name="The Broad Institute Genome Sequencing Center for Infectious Disease"/>
            <person name="Wu L."/>
            <person name="Ma J."/>
        </authorList>
    </citation>
    <scope>NUCLEOTIDE SEQUENCE [LARGE SCALE GENOMIC DNA]</scope>
    <source>
        <strain evidence="2 3">DT31</strain>
    </source>
</reference>
<dbReference type="Proteomes" id="UP001596461">
    <property type="component" value="Unassembled WGS sequence"/>
</dbReference>
<dbReference type="RefSeq" id="WP_284032532.1">
    <property type="nucleotide sequence ID" value="NZ_CP126154.1"/>
</dbReference>
<evidence type="ECO:0000313" key="3">
    <source>
        <dbReference type="Proteomes" id="UP001596461"/>
    </source>
</evidence>
<sequence length="106" mass="11661">MVSDEVEHALWAFTLPELVGVAALLALVANSVFGGGGFLASTSRPLRLALLAFLTVELLIPIAIYLDMRRLADPPDRVWLHAAAMPILNLLGAIAYLDRRNRRLRE</sequence>
<feature type="transmembrane region" description="Helical" evidence="1">
    <location>
        <begin position="78"/>
        <end position="97"/>
    </location>
</feature>
<accession>A0ABD5WAZ3</accession>